<evidence type="ECO:0000313" key="2">
    <source>
        <dbReference type="EMBL" id="MDQ0470576.1"/>
    </source>
</evidence>
<dbReference type="InterPro" id="IPR017831">
    <property type="entry name" value="Hopanoid-assoc_phosphoryl_HpnG"/>
</dbReference>
<dbReference type="Pfam" id="PF01048">
    <property type="entry name" value="PNP_UDP_1"/>
    <property type="match status" value="1"/>
</dbReference>
<dbReference type="NCBIfam" id="TIGR03468">
    <property type="entry name" value="HpnG"/>
    <property type="match status" value="1"/>
</dbReference>
<dbReference type="EMBL" id="JAUSVX010000006">
    <property type="protein sequence ID" value="MDQ0470576.1"/>
    <property type="molecule type" value="Genomic_DNA"/>
</dbReference>
<name>A0ABU0J8G9_9HYPH</name>
<dbReference type="RefSeq" id="WP_307274649.1">
    <property type="nucleotide sequence ID" value="NZ_JAUSVX010000006.1"/>
</dbReference>
<comment type="caution">
    <text evidence="2">The sequence shown here is derived from an EMBL/GenBank/DDBJ whole genome shotgun (WGS) entry which is preliminary data.</text>
</comment>
<sequence length="238" mass="23132">MQAAPPSPPRVIALCGMRAEARLAGGPGVLAVCGGGRAELARARLTAALAEGGAAGLVSFGIAGGLDPALAPGTLVLAAWVAGPASRREADSAWLAALAQACPGALVAGVAGRDEAAATAAAKRSLAAASGAAAVDMESHVVAEIAADRGLPFAVIRAVADPAAASLPPAALAGLRPDGRPDIAGVLAALAASPRQLPGLIAAARQAQRALASLGRVRRHLGPGLACPDLLQLVLDVP</sequence>
<reference evidence="2 3" key="1">
    <citation type="submission" date="2023-07" db="EMBL/GenBank/DDBJ databases">
        <title>Genomic Encyclopedia of Type Strains, Phase IV (KMG-IV): sequencing the most valuable type-strain genomes for metagenomic binning, comparative biology and taxonomic classification.</title>
        <authorList>
            <person name="Goeker M."/>
        </authorList>
    </citation>
    <scope>NUCLEOTIDE SEQUENCE [LARGE SCALE GENOMIC DNA]</scope>
    <source>
        <strain evidence="2 3">DSM 19619</strain>
    </source>
</reference>
<dbReference type="Proteomes" id="UP001242480">
    <property type="component" value="Unassembled WGS sequence"/>
</dbReference>
<evidence type="ECO:0000313" key="3">
    <source>
        <dbReference type="Proteomes" id="UP001242480"/>
    </source>
</evidence>
<evidence type="ECO:0000259" key="1">
    <source>
        <dbReference type="Pfam" id="PF01048"/>
    </source>
</evidence>
<dbReference type="InterPro" id="IPR000845">
    <property type="entry name" value="Nucleoside_phosphorylase_d"/>
</dbReference>
<accession>A0ABU0J8G9</accession>
<keyword evidence="3" id="KW-1185">Reference proteome</keyword>
<gene>
    <name evidence="2" type="ORF">QO011_003595</name>
</gene>
<dbReference type="InterPro" id="IPR035994">
    <property type="entry name" value="Nucleoside_phosphorylase_sf"/>
</dbReference>
<feature type="domain" description="Nucleoside phosphorylase" evidence="1">
    <location>
        <begin position="22"/>
        <end position="165"/>
    </location>
</feature>
<proteinExistence type="predicted"/>
<protein>
    <submittedName>
        <fullName evidence="2">Hopanoid-associated phosphorylase</fullName>
    </submittedName>
</protein>
<dbReference type="SUPFAM" id="SSF53167">
    <property type="entry name" value="Purine and uridine phosphorylases"/>
    <property type="match status" value="1"/>
</dbReference>
<dbReference type="Gene3D" id="3.40.50.1580">
    <property type="entry name" value="Nucleoside phosphorylase domain"/>
    <property type="match status" value="1"/>
</dbReference>
<organism evidence="2 3">
    <name type="scientific">Labrys wisconsinensis</name>
    <dbReference type="NCBI Taxonomy" id="425677"/>
    <lineage>
        <taxon>Bacteria</taxon>
        <taxon>Pseudomonadati</taxon>
        <taxon>Pseudomonadota</taxon>
        <taxon>Alphaproteobacteria</taxon>
        <taxon>Hyphomicrobiales</taxon>
        <taxon>Xanthobacteraceae</taxon>
        <taxon>Labrys</taxon>
    </lineage>
</organism>